<feature type="signal peptide" evidence="1">
    <location>
        <begin position="1"/>
        <end position="18"/>
    </location>
</feature>
<name>A0AAC9AX86_SPHMC</name>
<feature type="chain" id="PRO_5042293496" description="Spore coat protein U/FanG domain-containing protein" evidence="1">
    <location>
        <begin position="19"/>
        <end position="172"/>
    </location>
</feature>
<evidence type="ECO:0000256" key="1">
    <source>
        <dbReference type="SAM" id="SignalP"/>
    </source>
</evidence>
<dbReference type="Proteomes" id="UP000076088">
    <property type="component" value="Chromosome"/>
</dbReference>
<reference evidence="3 4" key="2">
    <citation type="journal article" date="2016" name="Genome Announc.">
        <title>Complete Genome Sequence of Sphingopyxis macrogoltabida Strain 203N (NBRC 111659), a Polyethylene Glycol Degrader.</title>
        <authorList>
            <person name="Ohtsubo Y."/>
            <person name="Nonoyama S."/>
            <person name="Nagata Y."/>
            <person name="Numata M."/>
            <person name="Tsuchikane K."/>
            <person name="Hosoyama A."/>
            <person name="Yamazoe A."/>
            <person name="Tsuda M."/>
            <person name="Fujita N."/>
            <person name="Kawai F."/>
        </authorList>
    </citation>
    <scope>NUCLEOTIDE SEQUENCE [LARGE SCALE GENOMIC DNA]</scope>
    <source>
        <strain evidence="3 4">203N</strain>
    </source>
</reference>
<feature type="domain" description="Spore coat protein U/FanG" evidence="2">
    <location>
        <begin position="20"/>
        <end position="169"/>
    </location>
</feature>
<dbReference type="PANTHER" id="PTHR37089">
    <property type="entry name" value="PROTEIN U-RELATED"/>
    <property type="match status" value="1"/>
</dbReference>
<keyword evidence="1" id="KW-0732">Signal</keyword>
<reference evidence="4" key="1">
    <citation type="submission" date="2015-11" db="EMBL/GenBank/DDBJ databases">
        <title>Complete genome sequence of a polyethylene-glycol degrader Sphingopyxis macrogoltabida 203N (NBRC 111659).</title>
        <authorList>
            <person name="Yoshiyuki O."/>
            <person name="Shouta N."/>
            <person name="Nagata Y."/>
            <person name="Numata M."/>
            <person name="Tsuchikane K."/>
            <person name="Hosoyama A."/>
            <person name="Yamazoe A."/>
            <person name="Tsuda M."/>
            <person name="Fujita N."/>
            <person name="Kawai F."/>
        </authorList>
    </citation>
    <scope>NUCLEOTIDE SEQUENCE [LARGE SCALE GENOMIC DNA]</scope>
    <source>
        <strain evidence="4">203N</strain>
    </source>
</reference>
<dbReference type="KEGG" id="smaz:LH19_20245"/>
<dbReference type="AlphaFoldDB" id="A0AAC9AX86"/>
<dbReference type="SMART" id="SM00972">
    <property type="entry name" value="SCPU"/>
    <property type="match status" value="1"/>
</dbReference>
<protein>
    <recommendedName>
        <fullName evidence="2">Spore coat protein U/FanG domain-containing protein</fullName>
    </recommendedName>
</protein>
<keyword evidence="4" id="KW-1185">Reference proteome</keyword>
<dbReference type="EMBL" id="CP013344">
    <property type="protein sequence ID" value="AMU91457.1"/>
    <property type="molecule type" value="Genomic_DNA"/>
</dbReference>
<gene>
    <name evidence="3" type="ORF">ATM17_20790</name>
</gene>
<sequence length="172" mass="17220">MAAFAGLVAYAAGSSAQAETTAQFDVSATITAGCLVDGLGGSGNAGRVGTLDFGLDSTFSTATHTATTTGTQAIRLRCTPGANLTMSIDGGSHAAAGTRNLQLGANSGARLVYTLCRDAGCTQPIAIGTPYAVPVSGANSEDVRLPIYGSLTLPGTRPPGTYTDTLTVTLTW</sequence>
<evidence type="ECO:0000313" key="3">
    <source>
        <dbReference type="EMBL" id="AMU91457.1"/>
    </source>
</evidence>
<organism evidence="3 4">
    <name type="scientific">Sphingopyxis macrogoltabida</name>
    <name type="common">Sphingomonas macrogoltabidus</name>
    <dbReference type="NCBI Taxonomy" id="33050"/>
    <lineage>
        <taxon>Bacteria</taxon>
        <taxon>Pseudomonadati</taxon>
        <taxon>Pseudomonadota</taxon>
        <taxon>Alphaproteobacteria</taxon>
        <taxon>Sphingomonadales</taxon>
        <taxon>Sphingomonadaceae</taxon>
        <taxon>Sphingopyxis</taxon>
    </lineage>
</organism>
<accession>A0AAC9AX86</accession>
<dbReference type="Pfam" id="PF05229">
    <property type="entry name" value="SCPU"/>
    <property type="match status" value="1"/>
</dbReference>
<dbReference type="InterPro" id="IPR007893">
    <property type="entry name" value="Spore_coat_U/FanG"/>
</dbReference>
<proteinExistence type="predicted"/>
<evidence type="ECO:0000313" key="4">
    <source>
        <dbReference type="Proteomes" id="UP000076088"/>
    </source>
</evidence>
<evidence type="ECO:0000259" key="2">
    <source>
        <dbReference type="Pfam" id="PF05229"/>
    </source>
</evidence>
<dbReference type="InterPro" id="IPR053167">
    <property type="entry name" value="Spore_coat_component"/>
</dbReference>